<gene>
    <name evidence="1" type="ORF">OB2597_02712</name>
</gene>
<dbReference type="EMBL" id="AAMO01000004">
    <property type="protein sequence ID" value="EAQ03496.1"/>
    <property type="molecule type" value="Genomic_DNA"/>
</dbReference>
<keyword evidence="2" id="KW-1185">Reference proteome</keyword>
<dbReference type="AlphaFoldDB" id="A3TXD6"/>
<accession>A3TXD6</accession>
<protein>
    <submittedName>
        <fullName evidence="1">Uncharacterized protein</fullName>
    </submittedName>
</protein>
<name>A3TXD6_PSEBH</name>
<dbReference type="HOGENOM" id="CLU_3421095_0_0_5"/>
<reference evidence="1 2" key="1">
    <citation type="journal article" date="2010" name="J. Bacteriol.">
        <title>Genome sequences of Oceanicola granulosus HTCC2516(T) and Oceanicola batsensis HTCC2597(TDelta).</title>
        <authorList>
            <person name="Thrash J.C."/>
            <person name="Cho J.C."/>
            <person name="Vergin K.L."/>
            <person name="Giovannoni S.J."/>
        </authorList>
    </citation>
    <scope>NUCLEOTIDE SEQUENCE [LARGE SCALE GENOMIC DNA]</scope>
    <source>
        <strain evidence="2">ATCC BAA-863 / DSM 15984 / KCTC 12145 / HTCC2597</strain>
    </source>
</reference>
<evidence type="ECO:0000313" key="1">
    <source>
        <dbReference type="EMBL" id="EAQ03496.1"/>
    </source>
</evidence>
<dbReference type="Proteomes" id="UP000004318">
    <property type="component" value="Unassembled WGS sequence"/>
</dbReference>
<evidence type="ECO:0000313" key="2">
    <source>
        <dbReference type="Proteomes" id="UP000004318"/>
    </source>
</evidence>
<sequence>MLGFRVSAPYTHTAARAAQDAPAR</sequence>
<proteinExistence type="predicted"/>
<comment type="caution">
    <text evidence="1">The sequence shown here is derived from an EMBL/GenBank/DDBJ whole genome shotgun (WGS) entry which is preliminary data.</text>
</comment>
<organism evidence="1 2">
    <name type="scientific">Pseudooceanicola batsensis (strain ATCC BAA-863 / DSM 15984 / KCTC 12145 / HTCC2597)</name>
    <name type="common">Oceanicola batsensis</name>
    <dbReference type="NCBI Taxonomy" id="252305"/>
    <lineage>
        <taxon>Bacteria</taxon>
        <taxon>Pseudomonadati</taxon>
        <taxon>Pseudomonadota</taxon>
        <taxon>Alphaproteobacteria</taxon>
        <taxon>Rhodobacterales</taxon>
        <taxon>Paracoccaceae</taxon>
        <taxon>Pseudooceanicola</taxon>
    </lineage>
</organism>